<evidence type="ECO:0000256" key="3">
    <source>
        <dbReference type="ARBA" id="ARBA00022691"/>
    </source>
</evidence>
<evidence type="ECO:0000256" key="2">
    <source>
        <dbReference type="ARBA" id="ARBA00022679"/>
    </source>
</evidence>
<dbReference type="PROSITE" id="PS01230">
    <property type="entry name" value="TRMA_1"/>
    <property type="match status" value="1"/>
</dbReference>
<feature type="domain" description="TRAM" evidence="6">
    <location>
        <begin position="1"/>
        <end position="28"/>
    </location>
</feature>
<dbReference type="SUPFAM" id="SSF53335">
    <property type="entry name" value="S-adenosyl-L-methionine-dependent methyltransferases"/>
    <property type="match status" value="1"/>
</dbReference>
<protein>
    <submittedName>
        <fullName evidence="7">23S rRNA (Uracil-5-)-methyltransferase RumA</fullName>
    </submittedName>
</protein>
<dbReference type="InterPro" id="IPR010280">
    <property type="entry name" value="U5_MeTrfase_fam"/>
</dbReference>
<dbReference type="PROSITE" id="PS50926">
    <property type="entry name" value="TRAM"/>
    <property type="match status" value="1"/>
</dbReference>
<dbReference type="InterPro" id="IPR002792">
    <property type="entry name" value="TRAM_dom"/>
</dbReference>
<dbReference type="PROSITE" id="PS01231">
    <property type="entry name" value="TRMA_2"/>
    <property type="match status" value="1"/>
</dbReference>
<feature type="active site" description="Nucleophile" evidence="4">
    <location>
        <position position="358"/>
    </location>
</feature>
<dbReference type="InterPro" id="IPR030391">
    <property type="entry name" value="MeTrfase_TrmA_CS"/>
</dbReference>
<dbReference type="CDD" id="cd02440">
    <property type="entry name" value="AdoMet_MTases"/>
    <property type="match status" value="1"/>
</dbReference>
<evidence type="ECO:0000256" key="1">
    <source>
        <dbReference type="ARBA" id="ARBA00022603"/>
    </source>
</evidence>
<dbReference type="GO" id="GO:0070041">
    <property type="term" value="F:rRNA (uridine-C5-)-methyltransferase activity"/>
    <property type="evidence" value="ECO:0007669"/>
    <property type="project" value="TreeGrafter"/>
</dbReference>
<dbReference type="AlphaFoldDB" id="A0A1F7RCB7"/>
<reference evidence="7 8" key="1">
    <citation type="journal article" date="2016" name="Nat. Commun.">
        <title>Thousands of microbial genomes shed light on interconnected biogeochemical processes in an aquifer system.</title>
        <authorList>
            <person name="Anantharaman K."/>
            <person name="Brown C.T."/>
            <person name="Hug L.A."/>
            <person name="Sharon I."/>
            <person name="Castelle C.J."/>
            <person name="Probst A.J."/>
            <person name="Thomas B.C."/>
            <person name="Singh A."/>
            <person name="Wilkins M.J."/>
            <person name="Karaoz U."/>
            <person name="Brodie E.L."/>
            <person name="Williams K.H."/>
            <person name="Hubbard S.S."/>
            <person name="Banfield J.F."/>
        </authorList>
    </citation>
    <scope>NUCLEOTIDE SEQUENCE [LARGE SCALE GENOMIC DNA]</scope>
</reference>
<dbReference type="Proteomes" id="UP000178526">
    <property type="component" value="Unassembled WGS sequence"/>
</dbReference>
<dbReference type="Gene3D" id="2.40.50.1070">
    <property type="match status" value="1"/>
</dbReference>
<dbReference type="Pfam" id="PF05958">
    <property type="entry name" value="tRNA_U5-meth_tr"/>
    <property type="match status" value="1"/>
</dbReference>
<keyword evidence="1 4" id="KW-0489">Methyltransferase</keyword>
<dbReference type="Gene3D" id="3.40.50.150">
    <property type="entry name" value="Vaccinia Virus protein VP39"/>
    <property type="match status" value="1"/>
</dbReference>
<dbReference type="GO" id="GO:0070475">
    <property type="term" value="P:rRNA base methylation"/>
    <property type="evidence" value="ECO:0007669"/>
    <property type="project" value="TreeGrafter"/>
</dbReference>
<keyword evidence="3 4" id="KW-0949">S-adenosyl-L-methionine</keyword>
<dbReference type="PANTHER" id="PTHR11061">
    <property type="entry name" value="RNA M5U METHYLTRANSFERASE"/>
    <property type="match status" value="1"/>
</dbReference>
<sequence length="406" mass="46655">MPKVIPDETVRVKITKDKGDYYFGELVEIIKPAKERIDAPCPYFNHCGGCDYQHIKYQSQLSFKENIFFETIKRVGGLNEIPINPIIPSPEPFHYRLKAQLKTSRTGERVNLGYFKKDSHSFIPIEECIICHKKINALINVLLKLSEQNLLYHLDEIEIIYSKLTDKLLLSLSENKINKNRLENLYSIIKKRINEITGVLSLKKTKVDCVGKNFIEERVKDIDYRVTSESFFQVNYSLHELLVNQIMKLVSPRKKDNILDIYSGVGTFSLPIALKANYVYGIDESESSIRDALYNQKSNKIKNCEFLKAKAEDCLIALKNKKVTCNTVLINPPRSGCSEKVKKSIISFNPLNIIYLSCNPSTLGRDLSFFIRSGYEIKSIQPIDQFPQTYHIEALAKLEKSKQIKV</sequence>
<gene>
    <name evidence="7" type="ORF">A2042_03315</name>
</gene>
<name>A0A1F7RCB7_9BACT</name>
<dbReference type="PANTHER" id="PTHR11061:SF30">
    <property type="entry name" value="TRNA (URACIL(54)-C(5))-METHYLTRANSFERASE"/>
    <property type="match status" value="1"/>
</dbReference>
<evidence type="ECO:0000313" key="8">
    <source>
        <dbReference type="Proteomes" id="UP000178526"/>
    </source>
</evidence>
<feature type="binding site" evidence="4">
    <location>
        <position position="233"/>
    </location>
    <ligand>
        <name>S-adenosyl-L-methionine</name>
        <dbReference type="ChEBI" id="CHEBI:59789"/>
    </ligand>
</feature>
<proteinExistence type="inferred from homology"/>
<dbReference type="Gene3D" id="2.40.50.140">
    <property type="entry name" value="Nucleic acid-binding proteins"/>
    <property type="match status" value="1"/>
</dbReference>
<comment type="similarity">
    <text evidence="4">Belongs to the class I-like SAM-binding methyltransferase superfamily. RNA M5U methyltransferase family.</text>
</comment>
<dbReference type="NCBIfam" id="TIGR00479">
    <property type="entry name" value="rumA"/>
    <property type="match status" value="1"/>
</dbReference>
<feature type="binding site" evidence="4">
    <location>
        <position position="283"/>
    </location>
    <ligand>
        <name>S-adenosyl-L-methionine</name>
        <dbReference type="ChEBI" id="CHEBI:59789"/>
    </ligand>
</feature>
<evidence type="ECO:0000313" key="7">
    <source>
        <dbReference type="EMBL" id="OGL38614.1"/>
    </source>
</evidence>
<dbReference type="PROSITE" id="PS51687">
    <property type="entry name" value="SAM_MT_RNA_M5U"/>
    <property type="match status" value="1"/>
</dbReference>
<accession>A0A1F7RCB7</accession>
<keyword evidence="2 4" id="KW-0808">Transferase</keyword>
<feature type="active site" evidence="5">
    <location>
        <position position="358"/>
    </location>
</feature>
<evidence type="ECO:0000259" key="6">
    <source>
        <dbReference type="PROSITE" id="PS50926"/>
    </source>
</evidence>
<feature type="binding site" evidence="4">
    <location>
        <position position="331"/>
    </location>
    <ligand>
        <name>S-adenosyl-L-methionine</name>
        <dbReference type="ChEBI" id="CHEBI:59789"/>
    </ligand>
</feature>
<evidence type="ECO:0000256" key="4">
    <source>
        <dbReference type="PROSITE-ProRule" id="PRU01024"/>
    </source>
</evidence>
<evidence type="ECO:0000256" key="5">
    <source>
        <dbReference type="PROSITE-ProRule" id="PRU10015"/>
    </source>
</evidence>
<feature type="binding site" evidence="4">
    <location>
        <position position="262"/>
    </location>
    <ligand>
        <name>S-adenosyl-L-methionine</name>
        <dbReference type="ChEBI" id="CHEBI:59789"/>
    </ligand>
</feature>
<dbReference type="EMBL" id="MGDB01000143">
    <property type="protein sequence ID" value="OGL38614.1"/>
    <property type="molecule type" value="Genomic_DNA"/>
</dbReference>
<dbReference type="InterPro" id="IPR012340">
    <property type="entry name" value="NA-bd_OB-fold"/>
</dbReference>
<dbReference type="InterPro" id="IPR030390">
    <property type="entry name" value="MeTrfase_TrmA_AS"/>
</dbReference>
<comment type="caution">
    <text evidence="7">The sequence shown here is derived from an EMBL/GenBank/DDBJ whole genome shotgun (WGS) entry which is preliminary data.</text>
</comment>
<organism evidence="7 8">
    <name type="scientific">Candidatus Schekmanbacteria bacterium GWA2_38_11</name>
    <dbReference type="NCBI Taxonomy" id="1817876"/>
    <lineage>
        <taxon>Bacteria</taxon>
        <taxon>Candidatus Schekmaniibacteriota</taxon>
    </lineage>
</organism>
<dbReference type="InterPro" id="IPR029063">
    <property type="entry name" value="SAM-dependent_MTases_sf"/>
</dbReference>